<evidence type="ECO:0000313" key="3">
    <source>
        <dbReference type="Proteomes" id="UP001188597"/>
    </source>
</evidence>
<dbReference type="PANTHER" id="PTHR36898:SF1">
    <property type="entry name" value="OS04G0250700 PROTEIN"/>
    <property type="match status" value="1"/>
</dbReference>
<evidence type="ECO:0000313" key="2">
    <source>
        <dbReference type="EMBL" id="KAK3005854.1"/>
    </source>
</evidence>
<proteinExistence type="predicted"/>
<feature type="region of interest" description="Disordered" evidence="1">
    <location>
        <begin position="183"/>
        <end position="210"/>
    </location>
</feature>
<dbReference type="SUPFAM" id="SSF158710">
    <property type="entry name" value="PSPTO4464-like"/>
    <property type="match status" value="1"/>
</dbReference>
<protein>
    <submittedName>
        <fullName evidence="2">Uncharacterized protein</fullName>
    </submittedName>
</protein>
<feature type="compositionally biased region" description="Acidic residues" evidence="1">
    <location>
        <begin position="190"/>
        <end position="209"/>
    </location>
</feature>
<feature type="region of interest" description="Disordered" evidence="1">
    <location>
        <begin position="59"/>
        <end position="96"/>
    </location>
</feature>
<dbReference type="PANTHER" id="PTHR36898">
    <property type="entry name" value="OSJNBB0026I12.6 PROTEIN"/>
    <property type="match status" value="1"/>
</dbReference>
<organism evidence="2 3">
    <name type="scientific">Escallonia herrerae</name>
    <dbReference type="NCBI Taxonomy" id="1293975"/>
    <lineage>
        <taxon>Eukaryota</taxon>
        <taxon>Viridiplantae</taxon>
        <taxon>Streptophyta</taxon>
        <taxon>Embryophyta</taxon>
        <taxon>Tracheophyta</taxon>
        <taxon>Spermatophyta</taxon>
        <taxon>Magnoliopsida</taxon>
        <taxon>eudicotyledons</taxon>
        <taxon>Gunneridae</taxon>
        <taxon>Pentapetalae</taxon>
        <taxon>asterids</taxon>
        <taxon>campanulids</taxon>
        <taxon>Escalloniales</taxon>
        <taxon>Escalloniaceae</taxon>
        <taxon>Escallonia</taxon>
    </lineage>
</organism>
<accession>A0AA88VCT7</accession>
<dbReference type="AlphaFoldDB" id="A0AA88VCT7"/>
<reference evidence="2" key="1">
    <citation type="submission" date="2022-12" db="EMBL/GenBank/DDBJ databases">
        <title>Draft genome assemblies for two species of Escallonia (Escalloniales).</title>
        <authorList>
            <person name="Chanderbali A."/>
            <person name="Dervinis C."/>
            <person name="Anghel I."/>
            <person name="Soltis D."/>
            <person name="Soltis P."/>
            <person name="Zapata F."/>
        </authorList>
    </citation>
    <scope>NUCLEOTIDE SEQUENCE</scope>
    <source>
        <strain evidence="2">UCBG64.0493</strain>
        <tissue evidence="2">Leaf</tissue>
    </source>
</reference>
<keyword evidence="3" id="KW-1185">Reference proteome</keyword>
<dbReference type="EMBL" id="JAVXUP010002075">
    <property type="protein sequence ID" value="KAK3005854.1"/>
    <property type="molecule type" value="Genomic_DNA"/>
</dbReference>
<dbReference type="CDD" id="cd16331">
    <property type="entry name" value="YjgA-like"/>
    <property type="match status" value="1"/>
</dbReference>
<evidence type="ECO:0000256" key="1">
    <source>
        <dbReference type="SAM" id="MobiDB-lite"/>
    </source>
</evidence>
<dbReference type="Gene3D" id="1.10.60.30">
    <property type="entry name" value="PSPTO4464-like domains"/>
    <property type="match status" value="2"/>
</dbReference>
<name>A0AA88VCT7_9ASTE</name>
<dbReference type="InterPro" id="IPR006839">
    <property type="entry name" value="DarP"/>
</dbReference>
<dbReference type="Pfam" id="PF04751">
    <property type="entry name" value="DarP"/>
    <property type="match status" value="1"/>
</dbReference>
<comment type="caution">
    <text evidence="2">The sequence shown here is derived from an EMBL/GenBank/DDBJ whole genome shotgun (WGS) entry which is preliminary data.</text>
</comment>
<dbReference type="Proteomes" id="UP001188597">
    <property type="component" value="Unassembled WGS sequence"/>
</dbReference>
<gene>
    <name evidence="2" type="ORF">RJ639_017319</name>
</gene>
<dbReference type="InterPro" id="IPR023153">
    <property type="entry name" value="DarP_sf"/>
</dbReference>
<sequence>MAHVMRPLLWWPKWHLHCRSPARFRLLFNSPPSLPAGNSRNRLVLTGIPFSHRTDHFRSPAVRLADAPTQTELSESDGESDSSARKSRNEKKREARQAVRWGMELATFSVPQIKRIIRLASLEPEVLDALVLVKRLGRDVREGKRRQFSYIGKLLREVQPELMDDLIQATKDGDLGRFQALTGSDKGVIDDDDADDEEAEEPEYDDEEEGSHIYVDMATRWFDGLISKDIDITNEIYSVHNVDFDRQELRRLVRKVHSAAQERLATSEENEGKDDKALVGAKRSLTCFLRALAKQLPTV</sequence>